<name>A0ABV8WWJ8_9BACI</name>
<evidence type="ECO:0000313" key="2">
    <source>
        <dbReference type="EMBL" id="MFC4403819.1"/>
    </source>
</evidence>
<evidence type="ECO:0000256" key="1">
    <source>
        <dbReference type="SAM" id="Coils"/>
    </source>
</evidence>
<comment type="caution">
    <text evidence="2">The sequence shown here is derived from an EMBL/GenBank/DDBJ whole genome shotgun (WGS) entry which is preliminary data.</text>
</comment>
<dbReference type="RefSeq" id="WP_390252350.1">
    <property type="nucleotide sequence ID" value="NZ_JBHSDT010000008.1"/>
</dbReference>
<evidence type="ECO:0000313" key="3">
    <source>
        <dbReference type="Proteomes" id="UP001595882"/>
    </source>
</evidence>
<protein>
    <submittedName>
        <fullName evidence="2">Uncharacterized protein</fullName>
    </submittedName>
</protein>
<gene>
    <name evidence="2" type="ORF">ACFOY7_12125</name>
</gene>
<reference evidence="3" key="1">
    <citation type="journal article" date="2019" name="Int. J. Syst. Evol. Microbiol.">
        <title>The Global Catalogue of Microorganisms (GCM) 10K type strain sequencing project: providing services to taxonomists for standard genome sequencing and annotation.</title>
        <authorList>
            <consortium name="The Broad Institute Genomics Platform"/>
            <consortium name="The Broad Institute Genome Sequencing Center for Infectious Disease"/>
            <person name="Wu L."/>
            <person name="Ma J."/>
        </authorList>
    </citation>
    <scope>NUCLEOTIDE SEQUENCE [LARGE SCALE GENOMIC DNA]</scope>
    <source>
        <strain evidence="3">CCUG 37865</strain>
    </source>
</reference>
<organism evidence="2 3">
    <name type="scientific">Gracilibacillus xinjiangensis</name>
    <dbReference type="NCBI Taxonomy" id="1193282"/>
    <lineage>
        <taxon>Bacteria</taxon>
        <taxon>Bacillati</taxon>
        <taxon>Bacillota</taxon>
        <taxon>Bacilli</taxon>
        <taxon>Bacillales</taxon>
        <taxon>Bacillaceae</taxon>
        <taxon>Gracilibacillus</taxon>
    </lineage>
</organism>
<dbReference type="EMBL" id="JBHSDT010000008">
    <property type="protein sequence ID" value="MFC4403819.1"/>
    <property type="molecule type" value="Genomic_DNA"/>
</dbReference>
<dbReference type="Proteomes" id="UP001595882">
    <property type="component" value="Unassembled WGS sequence"/>
</dbReference>
<sequence>MLNTLLDKIYTNNIQLTLHHKNIKIEYKMDQNIEKIKQEIKQHKRKIVKRLTENQKAADKGFFIYGHGDLYEYRYGFHSYLYMERHDNELVSIYRLKYQKGSSVPYKTTVMRKNCSFERGFDRAAGFIDWVEERRN</sequence>
<keyword evidence="3" id="KW-1185">Reference proteome</keyword>
<keyword evidence="1" id="KW-0175">Coiled coil</keyword>
<feature type="coiled-coil region" evidence="1">
    <location>
        <begin position="26"/>
        <end position="53"/>
    </location>
</feature>
<proteinExistence type="predicted"/>
<accession>A0ABV8WWJ8</accession>